<dbReference type="EC" id="2.7.13.3" evidence="5"/>
<evidence type="ECO:0000256" key="13">
    <source>
        <dbReference type="ARBA" id="ARBA00022842"/>
    </source>
</evidence>
<name>A0A1V3NEJ1_9GAMM</name>
<evidence type="ECO:0000259" key="22">
    <source>
        <dbReference type="PROSITE" id="PS50109"/>
    </source>
</evidence>
<dbReference type="GO" id="GO:0005524">
    <property type="term" value="F:ATP binding"/>
    <property type="evidence" value="ECO:0007669"/>
    <property type="project" value="UniProtKB-KW"/>
</dbReference>
<dbReference type="InterPro" id="IPR004358">
    <property type="entry name" value="Sig_transdc_His_kin-like_C"/>
</dbReference>
<feature type="transmembrane region" description="Helical" evidence="21">
    <location>
        <begin position="236"/>
        <end position="256"/>
    </location>
</feature>
<dbReference type="GO" id="GO:0000155">
    <property type="term" value="F:phosphorelay sensor kinase activity"/>
    <property type="evidence" value="ECO:0007669"/>
    <property type="project" value="InterPro"/>
</dbReference>
<keyword evidence="6" id="KW-1003">Cell membrane</keyword>
<evidence type="ECO:0000256" key="11">
    <source>
        <dbReference type="ARBA" id="ARBA00022801"/>
    </source>
</evidence>
<organism evidence="24 25">
    <name type="scientific">Thioalkalivibrio denitrificans</name>
    <dbReference type="NCBI Taxonomy" id="108003"/>
    <lineage>
        <taxon>Bacteria</taxon>
        <taxon>Pseudomonadati</taxon>
        <taxon>Pseudomonadota</taxon>
        <taxon>Gammaproteobacteria</taxon>
        <taxon>Chromatiales</taxon>
        <taxon>Ectothiorhodospiraceae</taxon>
        <taxon>Thioalkalivibrio</taxon>
    </lineage>
</organism>
<keyword evidence="21" id="KW-0812">Transmembrane</keyword>
<dbReference type="PRINTS" id="PR00344">
    <property type="entry name" value="BCTRLSENSOR"/>
</dbReference>
<protein>
    <recommendedName>
        <fullName evidence="19">Signal transduction histidine-protein kinase/phosphatase MprB</fullName>
        <ecNumber evidence="5">2.7.13.3</ecNumber>
    </recommendedName>
    <alternativeName>
        <fullName evidence="20">Mycobacterial persistence regulator B</fullName>
    </alternativeName>
</protein>
<keyword evidence="21" id="KW-0472">Membrane</keyword>
<dbReference type="Gene3D" id="1.10.287.130">
    <property type="match status" value="1"/>
</dbReference>
<evidence type="ECO:0000313" key="24">
    <source>
        <dbReference type="EMBL" id="OOG23445.1"/>
    </source>
</evidence>
<dbReference type="Pfam" id="PF00512">
    <property type="entry name" value="HisKA"/>
    <property type="match status" value="1"/>
</dbReference>
<keyword evidence="8" id="KW-0808">Transferase</keyword>
<dbReference type="CDD" id="cd06225">
    <property type="entry name" value="HAMP"/>
    <property type="match status" value="1"/>
</dbReference>
<evidence type="ECO:0000256" key="14">
    <source>
        <dbReference type="ARBA" id="ARBA00022912"/>
    </source>
</evidence>
<keyword evidence="18" id="KW-0464">Manganese</keyword>
<dbReference type="SUPFAM" id="SSF47384">
    <property type="entry name" value="Homodimeric domain of signal transducing histidine kinase"/>
    <property type="match status" value="1"/>
</dbReference>
<dbReference type="PROSITE" id="PS50885">
    <property type="entry name" value="HAMP"/>
    <property type="match status" value="1"/>
</dbReference>
<proteinExistence type="predicted"/>
<keyword evidence="10" id="KW-0418">Kinase</keyword>
<dbReference type="InterPro" id="IPR003594">
    <property type="entry name" value="HATPase_dom"/>
</dbReference>
<keyword evidence="25" id="KW-1185">Reference proteome</keyword>
<evidence type="ECO:0000256" key="1">
    <source>
        <dbReference type="ARBA" id="ARBA00000085"/>
    </source>
</evidence>
<dbReference type="SMART" id="SM00304">
    <property type="entry name" value="HAMP"/>
    <property type="match status" value="1"/>
</dbReference>
<reference evidence="24 25" key="1">
    <citation type="submission" date="2017-02" db="EMBL/GenBank/DDBJ databases">
        <title>Genomic diversity within the haloalkaliphilic genus Thioalkalivibrio.</title>
        <authorList>
            <person name="Ahn A.-C."/>
            <person name="Meier-Kolthoff J."/>
            <person name="Overmars L."/>
            <person name="Richter M."/>
            <person name="Woyke T."/>
            <person name="Sorokin D.Y."/>
            <person name="Muyzer G."/>
        </authorList>
    </citation>
    <scope>NUCLEOTIDE SEQUENCE [LARGE SCALE GENOMIC DNA]</scope>
    <source>
        <strain evidence="24 25">ALJD</strain>
    </source>
</reference>
<dbReference type="Pfam" id="PF02518">
    <property type="entry name" value="HATPase_c"/>
    <property type="match status" value="1"/>
</dbReference>
<evidence type="ECO:0000313" key="25">
    <source>
        <dbReference type="Proteomes" id="UP000189462"/>
    </source>
</evidence>
<dbReference type="Gene3D" id="6.10.340.10">
    <property type="match status" value="1"/>
</dbReference>
<accession>A0A1V3NEJ1</accession>
<evidence type="ECO:0000256" key="16">
    <source>
        <dbReference type="ARBA" id="ARBA00023016"/>
    </source>
</evidence>
<evidence type="ECO:0000256" key="8">
    <source>
        <dbReference type="ARBA" id="ARBA00022679"/>
    </source>
</evidence>
<evidence type="ECO:0000259" key="23">
    <source>
        <dbReference type="PROSITE" id="PS50885"/>
    </source>
</evidence>
<dbReference type="Gene3D" id="3.30.565.10">
    <property type="entry name" value="Histidine kinase-like ATPase, C-terminal domain"/>
    <property type="match status" value="1"/>
</dbReference>
<evidence type="ECO:0000256" key="5">
    <source>
        <dbReference type="ARBA" id="ARBA00012438"/>
    </source>
</evidence>
<dbReference type="GO" id="GO:0005886">
    <property type="term" value="C:plasma membrane"/>
    <property type="evidence" value="ECO:0007669"/>
    <property type="project" value="UniProtKB-SubCell"/>
</dbReference>
<keyword evidence="21" id="KW-1133">Transmembrane helix</keyword>
<dbReference type="InterPro" id="IPR050980">
    <property type="entry name" value="2C_sensor_his_kinase"/>
</dbReference>
<evidence type="ECO:0000256" key="17">
    <source>
        <dbReference type="ARBA" id="ARBA00023026"/>
    </source>
</evidence>
<keyword evidence="15" id="KW-0902">Two-component regulatory system</keyword>
<dbReference type="SMART" id="SM00388">
    <property type="entry name" value="HisKA"/>
    <property type="match status" value="1"/>
</dbReference>
<gene>
    <name evidence="24" type="ORF">B1C78_11300</name>
</gene>
<keyword evidence="11" id="KW-0378">Hydrolase</keyword>
<keyword evidence="14" id="KW-0904">Protein phosphatase</keyword>
<dbReference type="CDD" id="cd00075">
    <property type="entry name" value="HATPase"/>
    <property type="match status" value="1"/>
</dbReference>
<dbReference type="AlphaFoldDB" id="A0A1V3NEJ1"/>
<evidence type="ECO:0000256" key="10">
    <source>
        <dbReference type="ARBA" id="ARBA00022777"/>
    </source>
</evidence>
<keyword evidence="13" id="KW-0460">Magnesium</keyword>
<dbReference type="SUPFAM" id="SSF55874">
    <property type="entry name" value="ATPase domain of HSP90 chaperone/DNA topoisomerase II/histidine kinase"/>
    <property type="match status" value="1"/>
</dbReference>
<evidence type="ECO:0000256" key="3">
    <source>
        <dbReference type="ARBA" id="ARBA00001946"/>
    </source>
</evidence>
<evidence type="ECO:0000256" key="19">
    <source>
        <dbReference type="ARBA" id="ARBA00040454"/>
    </source>
</evidence>
<dbReference type="PROSITE" id="PS50109">
    <property type="entry name" value="HIS_KIN"/>
    <property type="match status" value="1"/>
</dbReference>
<dbReference type="PANTHER" id="PTHR44936:SF9">
    <property type="entry name" value="SENSOR PROTEIN CREC"/>
    <property type="match status" value="1"/>
</dbReference>
<keyword evidence="7" id="KW-0597">Phosphoprotein</keyword>
<dbReference type="InterPro" id="IPR036097">
    <property type="entry name" value="HisK_dim/P_sf"/>
</dbReference>
<dbReference type="STRING" id="108003.B1C78_11300"/>
<dbReference type="Proteomes" id="UP000189462">
    <property type="component" value="Unassembled WGS sequence"/>
</dbReference>
<evidence type="ECO:0000256" key="18">
    <source>
        <dbReference type="ARBA" id="ARBA00023211"/>
    </source>
</evidence>
<evidence type="ECO:0000256" key="21">
    <source>
        <dbReference type="SAM" id="Phobius"/>
    </source>
</evidence>
<keyword evidence="12" id="KW-0067">ATP-binding</keyword>
<dbReference type="SUPFAM" id="SSF158472">
    <property type="entry name" value="HAMP domain-like"/>
    <property type="match status" value="1"/>
</dbReference>
<evidence type="ECO:0000256" key="20">
    <source>
        <dbReference type="ARBA" id="ARBA00041776"/>
    </source>
</evidence>
<comment type="catalytic activity">
    <reaction evidence="1">
        <text>ATP + protein L-histidine = ADP + protein N-phospho-L-histidine.</text>
        <dbReference type="EC" id="2.7.13.3"/>
    </reaction>
</comment>
<dbReference type="Pfam" id="PF00672">
    <property type="entry name" value="HAMP"/>
    <property type="match status" value="1"/>
</dbReference>
<dbReference type="SMART" id="SM00387">
    <property type="entry name" value="HATPase_c"/>
    <property type="match status" value="1"/>
</dbReference>
<dbReference type="GO" id="GO:0004721">
    <property type="term" value="F:phosphoprotein phosphatase activity"/>
    <property type="evidence" value="ECO:0007669"/>
    <property type="project" value="UniProtKB-KW"/>
</dbReference>
<dbReference type="PANTHER" id="PTHR44936">
    <property type="entry name" value="SENSOR PROTEIN CREC"/>
    <property type="match status" value="1"/>
</dbReference>
<comment type="caution">
    <text evidence="24">The sequence shown here is derived from an EMBL/GenBank/DDBJ whole genome shotgun (WGS) entry which is preliminary data.</text>
</comment>
<comment type="cofactor">
    <cofactor evidence="3">
        <name>Mg(2+)</name>
        <dbReference type="ChEBI" id="CHEBI:18420"/>
    </cofactor>
</comment>
<dbReference type="InterPro" id="IPR003660">
    <property type="entry name" value="HAMP_dom"/>
</dbReference>
<evidence type="ECO:0000256" key="2">
    <source>
        <dbReference type="ARBA" id="ARBA00001936"/>
    </source>
</evidence>
<dbReference type="InterPro" id="IPR005467">
    <property type="entry name" value="His_kinase_dom"/>
</dbReference>
<comment type="subcellular location">
    <subcellularLocation>
        <location evidence="4">Cell membrane</location>
        <topology evidence="4">Multi-pass membrane protein</topology>
    </subcellularLocation>
</comment>
<sequence>MVVGVLAVTALISTVVFAGIDHFVSRQFEALHEERVQRVAAQVSEGVERELYRLGNLSRLLAQDTDLINSTYYHLYLEGEQDHPVAAVGRIARAFGLESIGLWAPDGRVVASDGAGDQAPVAVAPMGDLSRLRDAESGLRSGGNDEFWLVAQVPIEHNSNVLAWMTLAEPMVRLLDTLEQTHSASIRPAADDAPTRDVVRIAVGREASSGTESNPVYLDVTAPDVVGRALTEVKRLLGVIMALSAVLLATALAFVLHWQLKPVTTLSEYIGAVGRGEFGGQAPLPRGRGELSSLVRSFNAMSTALARLRDMERRLRHQEQLSAIGRVAARVAHDMNNPLSVISSAAATMKRRIPSGDPLAEYVDLIDHHAQRCGSTVRELLEYGRPVTPRLQPVAPAEICEGILRRWQRRQPQSLKVEFTAQQNLPVIQADPLLLEQMLDNLLDNAAHAATPDGTVSLHVRADGTQVRLEVHDTGPGFSPEARAHLFEPFFTGRCSGTGLGLASCLAIARAHEGDIQVPEESAGTVRVFLPTTPATTAAQTVMSPGR</sequence>
<evidence type="ECO:0000256" key="15">
    <source>
        <dbReference type="ARBA" id="ARBA00023012"/>
    </source>
</evidence>
<keyword evidence="9" id="KW-0547">Nucleotide-binding</keyword>
<dbReference type="CDD" id="cd00082">
    <property type="entry name" value="HisKA"/>
    <property type="match status" value="1"/>
</dbReference>
<dbReference type="InterPro" id="IPR036890">
    <property type="entry name" value="HATPase_C_sf"/>
</dbReference>
<comment type="cofactor">
    <cofactor evidence="2">
        <name>Mn(2+)</name>
        <dbReference type="ChEBI" id="CHEBI:29035"/>
    </cofactor>
</comment>
<feature type="domain" description="Histidine kinase" evidence="22">
    <location>
        <begin position="330"/>
        <end position="534"/>
    </location>
</feature>
<evidence type="ECO:0000256" key="6">
    <source>
        <dbReference type="ARBA" id="ARBA00022475"/>
    </source>
</evidence>
<evidence type="ECO:0000256" key="12">
    <source>
        <dbReference type="ARBA" id="ARBA00022840"/>
    </source>
</evidence>
<evidence type="ECO:0000256" key="7">
    <source>
        <dbReference type="ARBA" id="ARBA00022553"/>
    </source>
</evidence>
<keyword evidence="17" id="KW-0843">Virulence</keyword>
<evidence type="ECO:0000256" key="4">
    <source>
        <dbReference type="ARBA" id="ARBA00004651"/>
    </source>
</evidence>
<keyword evidence="16" id="KW-0346">Stress response</keyword>
<dbReference type="InterPro" id="IPR003661">
    <property type="entry name" value="HisK_dim/P_dom"/>
</dbReference>
<feature type="domain" description="HAMP" evidence="23">
    <location>
        <begin position="257"/>
        <end position="310"/>
    </location>
</feature>
<dbReference type="EMBL" id="MVBK01000063">
    <property type="protein sequence ID" value="OOG23445.1"/>
    <property type="molecule type" value="Genomic_DNA"/>
</dbReference>
<evidence type="ECO:0000256" key="9">
    <source>
        <dbReference type="ARBA" id="ARBA00022741"/>
    </source>
</evidence>